<evidence type="ECO:0000256" key="3">
    <source>
        <dbReference type="SAM" id="MobiDB-lite"/>
    </source>
</evidence>
<keyword evidence="4" id="KW-0732">Signal</keyword>
<dbReference type="CDD" id="cd00254">
    <property type="entry name" value="LT-like"/>
    <property type="match status" value="1"/>
</dbReference>
<keyword evidence="7" id="KW-1185">Reference proteome</keyword>
<evidence type="ECO:0000256" key="1">
    <source>
        <dbReference type="ARBA" id="ARBA00007734"/>
    </source>
</evidence>
<protein>
    <submittedName>
        <fullName evidence="6">Transglycosylase SLT domain-containing protein</fullName>
    </submittedName>
</protein>
<dbReference type="Gene3D" id="1.10.530.10">
    <property type="match status" value="1"/>
</dbReference>
<dbReference type="EMBL" id="FOZG01000002">
    <property type="protein sequence ID" value="SFR99409.1"/>
    <property type="molecule type" value="Genomic_DNA"/>
</dbReference>
<evidence type="ECO:0000313" key="7">
    <source>
        <dbReference type="Proteomes" id="UP000198824"/>
    </source>
</evidence>
<sequence>MIRSLLLAVTVAVASQSCPAVAQTHDEALISASFSLVEHRIGTSAPDSVLPEQPGLAPANGKPRSVLQPMPSQAGFARPAGREKFLTFVRAAELRHALPEGLLDALVAVESAYRPDIVSRAGAMGLAQLMPATARSLGVFEPFDPRANIDGGARFLRAMLDRFGSVALALAAYNAGPRAVIRAGGIPGNAETPGYVQKVLALWRMAPR</sequence>
<comment type="similarity">
    <text evidence="1">Belongs to the transglycosylase Slt family.</text>
</comment>
<feature type="chain" id="PRO_5011584576" evidence="4">
    <location>
        <begin position="23"/>
        <end position="208"/>
    </location>
</feature>
<evidence type="ECO:0000313" key="6">
    <source>
        <dbReference type="EMBL" id="SFR99409.1"/>
    </source>
</evidence>
<dbReference type="STRING" id="1166337.SAMN05192580_2404"/>
<reference evidence="6 7" key="1">
    <citation type="submission" date="2016-10" db="EMBL/GenBank/DDBJ databases">
        <authorList>
            <person name="de Groot N.N."/>
        </authorList>
    </citation>
    <scope>NUCLEOTIDE SEQUENCE [LARGE SCALE GENOMIC DNA]</scope>
    <source>
        <strain evidence="6 7">S5-249</strain>
    </source>
</reference>
<dbReference type="AlphaFoldDB" id="A0A1I6L7H3"/>
<dbReference type="PANTHER" id="PTHR37423:SF2">
    <property type="entry name" value="MEMBRANE-BOUND LYTIC MUREIN TRANSGLYCOSYLASE C"/>
    <property type="match status" value="1"/>
</dbReference>
<feature type="region of interest" description="Disordered" evidence="3">
    <location>
        <begin position="45"/>
        <end position="76"/>
    </location>
</feature>
<dbReference type="InterPro" id="IPR008258">
    <property type="entry name" value="Transglycosylase_SLT_dom_1"/>
</dbReference>
<dbReference type="Pfam" id="PF01464">
    <property type="entry name" value="SLT"/>
    <property type="match status" value="1"/>
</dbReference>
<evidence type="ECO:0000256" key="2">
    <source>
        <dbReference type="ARBA" id="ARBA00009387"/>
    </source>
</evidence>
<name>A0A1I6L7H3_9SPHN</name>
<feature type="domain" description="Transglycosylase SLT" evidence="5">
    <location>
        <begin position="89"/>
        <end position="190"/>
    </location>
</feature>
<dbReference type="PANTHER" id="PTHR37423">
    <property type="entry name" value="SOLUBLE LYTIC MUREIN TRANSGLYCOSYLASE-RELATED"/>
    <property type="match status" value="1"/>
</dbReference>
<dbReference type="PROSITE" id="PS51257">
    <property type="entry name" value="PROKAR_LIPOPROTEIN"/>
    <property type="match status" value="1"/>
</dbReference>
<comment type="similarity">
    <text evidence="2">Belongs to the virb1 family.</text>
</comment>
<accession>A0A1I6L7H3</accession>
<feature type="signal peptide" evidence="4">
    <location>
        <begin position="1"/>
        <end position="22"/>
    </location>
</feature>
<gene>
    <name evidence="6" type="ORF">SAMN05192580_2404</name>
</gene>
<dbReference type="InterPro" id="IPR023346">
    <property type="entry name" value="Lysozyme-like_dom_sf"/>
</dbReference>
<dbReference type="Proteomes" id="UP000198824">
    <property type="component" value="Unassembled WGS sequence"/>
</dbReference>
<dbReference type="SUPFAM" id="SSF53955">
    <property type="entry name" value="Lysozyme-like"/>
    <property type="match status" value="1"/>
</dbReference>
<organism evidence="6 7">
    <name type="scientific">Sphingomonas jatrophae</name>
    <dbReference type="NCBI Taxonomy" id="1166337"/>
    <lineage>
        <taxon>Bacteria</taxon>
        <taxon>Pseudomonadati</taxon>
        <taxon>Pseudomonadota</taxon>
        <taxon>Alphaproteobacteria</taxon>
        <taxon>Sphingomonadales</taxon>
        <taxon>Sphingomonadaceae</taxon>
        <taxon>Sphingomonas</taxon>
    </lineage>
</organism>
<evidence type="ECO:0000256" key="4">
    <source>
        <dbReference type="SAM" id="SignalP"/>
    </source>
</evidence>
<proteinExistence type="inferred from homology"/>
<evidence type="ECO:0000259" key="5">
    <source>
        <dbReference type="Pfam" id="PF01464"/>
    </source>
</evidence>